<gene>
    <name evidence="2" type="ORF">Ga0080559_TMP843</name>
</gene>
<keyword evidence="1" id="KW-0732">Signal</keyword>
<dbReference type="Proteomes" id="UP000186559">
    <property type="component" value="Chromosome"/>
</dbReference>
<name>A0A1U7D0G0_9RHOB</name>
<accession>A0A1U7D0G0</accession>
<dbReference type="EMBL" id="CP014796">
    <property type="protein sequence ID" value="APX21639.1"/>
    <property type="molecule type" value="Genomic_DNA"/>
</dbReference>
<proteinExistence type="predicted"/>
<keyword evidence="3" id="KW-1185">Reference proteome</keyword>
<sequence length="113" mass="12479" precursor="true">MRKLFLILALCLMPLAATAQQLGGQEVFEILTAKTRHFSGGSVSDFKPDGTFVMTHSNGVREKGTYRITKDGLVKVDDRATGTKYTFTVRQGDGAYLFTYRSGPGRGKTYSFK</sequence>
<dbReference type="KEGG" id="tpro:Ga0080559_TMP843"/>
<evidence type="ECO:0000313" key="2">
    <source>
        <dbReference type="EMBL" id="APX21639.1"/>
    </source>
</evidence>
<dbReference type="AlphaFoldDB" id="A0A1U7D0G0"/>
<organism evidence="2 3">
    <name type="scientific">Salipiger profundus</name>
    <dbReference type="NCBI Taxonomy" id="1229727"/>
    <lineage>
        <taxon>Bacteria</taxon>
        <taxon>Pseudomonadati</taxon>
        <taxon>Pseudomonadota</taxon>
        <taxon>Alphaproteobacteria</taxon>
        <taxon>Rhodobacterales</taxon>
        <taxon>Roseobacteraceae</taxon>
        <taxon>Salipiger</taxon>
    </lineage>
</organism>
<evidence type="ECO:0000313" key="3">
    <source>
        <dbReference type="Proteomes" id="UP000186559"/>
    </source>
</evidence>
<feature type="signal peptide" evidence="1">
    <location>
        <begin position="1"/>
        <end position="19"/>
    </location>
</feature>
<feature type="chain" id="PRO_5010540869" evidence="1">
    <location>
        <begin position="20"/>
        <end position="113"/>
    </location>
</feature>
<evidence type="ECO:0000256" key="1">
    <source>
        <dbReference type="SAM" id="SignalP"/>
    </source>
</evidence>
<reference evidence="2 3" key="1">
    <citation type="submission" date="2016-03" db="EMBL/GenBank/DDBJ databases">
        <title>Deep-sea bacteria in the southern Pacific.</title>
        <authorList>
            <person name="Tang K."/>
        </authorList>
    </citation>
    <scope>NUCLEOTIDE SEQUENCE [LARGE SCALE GENOMIC DNA]</scope>
    <source>
        <strain evidence="2 3">JLT2016</strain>
    </source>
</reference>
<dbReference type="RefSeq" id="WP_076622240.1">
    <property type="nucleotide sequence ID" value="NZ_BMEW01000002.1"/>
</dbReference>
<protein>
    <submittedName>
        <fullName evidence="2">Uncharacterized protein</fullName>
    </submittedName>
</protein>
<dbReference type="OrthoDB" id="7873418at2"/>